<dbReference type="OrthoDB" id="5864420at2759"/>
<keyword evidence="4" id="KW-1185">Reference proteome</keyword>
<dbReference type="Proteomes" id="UP000050761">
    <property type="component" value="Unassembled WGS sequence"/>
</dbReference>
<evidence type="ECO:0000256" key="2">
    <source>
        <dbReference type="SAM" id="MobiDB-lite"/>
    </source>
</evidence>
<accession>A0A183F5B8</accession>
<sequence>MESRSKFACLNIDDDSDEEFTKVSANKLASKRSGSNGTGAPRPKNGGKLVVHAIEKRPKGKKGNKEKVVDPSSGLVVQGVDENYASEQKYRENLKQALRESAQMSTNHSTTAPSAKDSSPVAEEPREQRDPSLVDRILESIDLESQKLRGSSINDSDSVLIALYRSKLTEVIEEMVEANEKVQSAQAEVEKYRTKYRKLVELFRDVEGRAWYVWAQCSAAVAIYYAAVPLLSLLPGSDSYLYPPFAAILTLTQSPYLRCCCWCPRLLRLILRLLLLLSEAASVPVESDSLIASCAVTEKAKLVIDLEKSRSSEAELASQTVVMQRELEQCRSKLRALGALK</sequence>
<protein>
    <submittedName>
        <fullName evidence="5">DUF641 domain-containing protein</fullName>
    </submittedName>
</protein>
<gene>
    <name evidence="3" type="ORF">HPBE_LOCUS1361</name>
</gene>
<evidence type="ECO:0000313" key="3">
    <source>
        <dbReference type="EMBL" id="VDO19743.1"/>
    </source>
</evidence>
<dbReference type="AlphaFoldDB" id="A0A183F5B8"/>
<reference evidence="3 4" key="1">
    <citation type="submission" date="2018-11" db="EMBL/GenBank/DDBJ databases">
        <authorList>
            <consortium name="Pathogen Informatics"/>
        </authorList>
    </citation>
    <scope>NUCLEOTIDE SEQUENCE [LARGE SCALE GENOMIC DNA]</scope>
</reference>
<keyword evidence="1" id="KW-0175">Coiled coil</keyword>
<feature type="compositionally biased region" description="Basic and acidic residues" evidence="2">
    <location>
        <begin position="123"/>
        <end position="133"/>
    </location>
</feature>
<name>A0A183F5B8_HELPZ</name>
<proteinExistence type="predicted"/>
<feature type="compositionally biased region" description="Polar residues" evidence="2">
    <location>
        <begin position="102"/>
        <end position="117"/>
    </location>
</feature>
<dbReference type="EMBL" id="UZAH01001449">
    <property type="protein sequence ID" value="VDO19743.1"/>
    <property type="molecule type" value="Genomic_DNA"/>
</dbReference>
<evidence type="ECO:0000313" key="4">
    <source>
        <dbReference type="Proteomes" id="UP000050761"/>
    </source>
</evidence>
<organism evidence="4 5">
    <name type="scientific">Heligmosomoides polygyrus</name>
    <name type="common">Parasitic roundworm</name>
    <dbReference type="NCBI Taxonomy" id="6339"/>
    <lineage>
        <taxon>Eukaryota</taxon>
        <taxon>Metazoa</taxon>
        <taxon>Ecdysozoa</taxon>
        <taxon>Nematoda</taxon>
        <taxon>Chromadorea</taxon>
        <taxon>Rhabditida</taxon>
        <taxon>Rhabditina</taxon>
        <taxon>Rhabditomorpha</taxon>
        <taxon>Strongyloidea</taxon>
        <taxon>Heligmosomidae</taxon>
        <taxon>Heligmosomoides</taxon>
    </lineage>
</organism>
<evidence type="ECO:0000313" key="5">
    <source>
        <dbReference type="WBParaSite" id="HPBE_0000136001-mRNA-1"/>
    </source>
</evidence>
<evidence type="ECO:0000256" key="1">
    <source>
        <dbReference type="SAM" id="Coils"/>
    </source>
</evidence>
<dbReference type="WBParaSite" id="HPBE_0000136001-mRNA-1">
    <property type="protein sequence ID" value="HPBE_0000136001-mRNA-1"/>
    <property type="gene ID" value="HPBE_0000136001"/>
</dbReference>
<feature type="compositionally biased region" description="Basic and acidic residues" evidence="2">
    <location>
        <begin position="53"/>
        <end position="69"/>
    </location>
</feature>
<feature type="coiled-coil region" evidence="1">
    <location>
        <begin position="161"/>
        <end position="202"/>
    </location>
</feature>
<feature type="region of interest" description="Disordered" evidence="2">
    <location>
        <begin position="24"/>
        <end position="82"/>
    </location>
</feature>
<feature type="region of interest" description="Disordered" evidence="2">
    <location>
        <begin position="98"/>
        <end position="133"/>
    </location>
</feature>
<reference evidence="5" key="2">
    <citation type="submission" date="2019-09" db="UniProtKB">
        <authorList>
            <consortium name="WormBaseParasite"/>
        </authorList>
    </citation>
    <scope>IDENTIFICATION</scope>
</reference>
<accession>A0A3P7UFX2</accession>